<name>A0ABW4SQI5_9ACTN</name>
<dbReference type="EMBL" id="JBHUFV010000015">
    <property type="protein sequence ID" value="MFD1931678.1"/>
    <property type="molecule type" value="Genomic_DNA"/>
</dbReference>
<reference evidence="2" key="1">
    <citation type="journal article" date="2019" name="Int. J. Syst. Evol. Microbiol.">
        <title>The Global Catalogue of Microorganisms (GCM) 10K type strain sequencing project: providing services to taxonomists for standard genome sequencing and annotation.</title>
        <authorList>
            <consortium name="The Broad Institute Genomics Platform"/>
            <consortium name="The Broad Institute Genome Sequencing Center for Infectious Disease"/>
            <person name="Wu L."/>
            <person name="Ma J."/>
        </authorList>
    </citation>
    <scope>NUCLEOTIDE SEQUENCE [LARGE SCALE GENOMIC DNA]</scope>
    <source>
        <strain evidence="2">ICMP 6774ER</strain>
    </source>
</reference>
<proteinExistence type="predicted"/>
<dbReference type="RefSeq" id="WP_379571221.1">
    <property type="nucleotide sequence ID" value="NZ_JBHUFV010000015.1"/>
</dbReference>
<protein>
    <submittedName>
        <fullName evidence="1">DUF5719 family protein</fullName>
    </submittedName>
</protein>
<gene>
    <name evidence="1" type="ORF">ACFSKW_09325</name>
</gene>
<organism evidence="1 2">
    <name type="scientific">Nonomuraea mangrovi</name>
    <dbReference type="NCBI Taxonomy" id="2316207"/>
    <lineage>
        <taxon>Bacteria</taxon>
        <taxon>Bacillati</taxon>
        <taxon>Actinomycetota</taxon>
        <taxon>Actinomycetes</taxon>
        <taxon>Streptosporangiales</taxon>
        <taxon>Streptosporangiaceae</taxon>
        <taxon>Nonomuraea</taxon>
    </lineage>
</organism>
<comment type="caution">
    <text evidence="1">The sequence shown here is derived from an EMBL/GenBank/DDBJ whole genome shotgun (WGS) entry which is preliminary data.</text>
</comment>
<dbReference type="InterPro" id="IPR043777">
    <property type="entry name" value="DUF5719"/>
</dbReference>
<sequence>MKRFVENRFGLMLLVLVALGALYGVAFLTRPAPTPPPAKAPQKVVVESVMAVCPAPRGAEVSVLSEPGAGQVTVGGKAVAEPSWRSAIKGDEPVVVTGTGARASGLEASIGTRVTKGRSRGLAGVRCTEPAGSTWLVGPGPSAADVELHLANADASPALADVNVYSAEGPVIGDAGRGITIKPGAHLVLDLKTIAPSATVAAVEVTTISGRLAVAARTELDAGGVDWLPAALPPATRVVVPGIPSGEGRRELLVAAPGAEDARVQVRAVSTDGSYAMKGRETVDVPAGSVAVADLTKGLDGHAAALVLTSDVPVVAGMAVSTSADVAFTAGTPALDLGSAAAGDRRGSSLVLSAVGGPGRVRVRTTRETTTVDVPAARTKVVKVSGGVVVTPVSGEVYGGRVTRERVKGGELITVGTLSPGRTWTMLPTFTADPAVILP</sequence>
<keyword evidence="2" id="KW-1185">Reference proteome</keyword>
<evidence type="ECO:0000313" key="1">
    <source>
        <dbReference type="EMBL" id="MFD1931678.1"/>
    </source>
</evidence>
<evidence type="ECO:0000313" key="2">
    <source>
        <dbReference type="Proteomes" id="UP001597368"/>
    </source>
</evidence>
<dbReference type="Pfam" id="PF18986">
    <property type="entry name" value="DUF5719"/>
    <property type="match status" value="1"/>
</dbReference>
<accession>A0ABW4SQI5</accession>
<dbReference type="Proteomes" id="UP001597368">
    <property type="component" value="Unassembled WGS sequence"/>
</dbReference>